<keyword evidence="2" id="KW-1185">Reference proteome</keyword>
<reference evidence="1 2" key="1">
    <citation type="submission" date="2020-08" db="EMBL/GenBank/DDBJ databases">
        <title>Genomic Encyclopedia of Type Strains, Phase IV (KMG-IV): sequencing the most valuable type-strain genomes for metagenomic binning, comparative biology and taxonomic classification.</title>
        <authorList>
            <person name="Goeker M."/>
        </authorList>
    </citation>
    <scope>NUCLEOTIDE SEQUENCE [LARGE SCALE GENOMIC DNA]</scope>
    <source>
        <strain evidence="1 2">DSM 103526</strain>
    </source>
</reference>
<dbReference type="Proteomes" id="UP000579281">
    <property type="component" value="Unassembled WGS sequence"/>
</dbReference>
<dbReference type="EMBL" id="JACHEN010000033">
    <property type="protein sequence ID" value="MBB6218106.1"/>
    <property type="molecule type" value="Genomic_DNA"/>
</dbReference>
<comment type="caution">
    <text evidence="1">The sequence shown here is derived from an EMBL/GenBank/DDBJ whole genome shotgun (WGS) entry which is preliminary data.</text>
</comment>
<sequence length="44" mass="5328">MSKKTKIVVEEIFKSDNEKERIEKLEDLLMNVIKKSPEFEDLFR</sequence>
<accession>A0A841KWN8</accession>
<dbReference type="AlphaFoldDB" id="A0A841KWN8"/>
<dbReference type="RefSeq" id="WP_279289020.1">
    <property type="nucleotide sequence ID" value="NZ_JACHEN010000033.1"/>
</dbReference>
<organism evidence="1 2">
    <name type="scientific">Anaerosolibacter carboniphilus</name>
    <dbReference type="NCBI Taxonomy" id="1417629"/>
    <lineage>
        <taxon>Bacteria</taxon>
        <taxon>Bacillati</taxon>
        <taxon>Bacillota</taxon>
        <taxon>Clostridia</taxon>
        <taxon>Peptostreptococcales</taxon>
        <taxon>Thermotaleaceae</taxon>
        <taxon>Anaerosolibacter</taxon>
    </lineage>
</organism>
<gene>
    <name evidence="1" type="ORF">HNQ80_004246</name>
</gene>
<evidence type="ECO:0000313" key="1">
    <source>
        <dbReference type="EMBL" id="MBB6218106.1"/>
    </source>
</evidence>
<evidence type="ECO:0000313" key="2">
    <source>
        <dbReference type="Proteomes" id="UP000579281"/>
    </source>
</evidence>
<proteinExistence type="predicted"/>
<name>A0A841KWN8_9FIRM</name>
<protein>
    <submittedName>
        <fullName evidence="1">Uncharacterized protein</fullName>
    </submittedName>
</protein>